<proteinExistence type="predicted"/>
<evidence type="ECO:0000313" key="2">
    <source>
        <dbReference type="EMBL" id="AAL28056.1"/>
    </source>
</evidence>
<keyword evidence="1" id="KW-0472">Membrane</keyword>
<feature type="transmembrane region" description="Helical" evidence="1">
    <location>
        <begin position="43"/>
        <end position="61"/>
    </location>
</feature>
<keyword evidence="1" id="KW-1133">Transmembrane helix</keyword>
<protein>
    <submittedName>
        <fullName evidence="2">Uncharacterized protein</fullName>
    </submittedName>
</protein>
<feature type="transmembrane region" description="Helical" evidence="1">
    <location>
        <begin position="154"/>
        <end position="173"/>
    </location>
</feature>
<accession>Q95VS4</accession>
<evidence type="ECO:0000256" key="1">
    <source>
        <dbReference type="SAM" id="Phobius"/>
    </source>
</evidence>
<sequence>MFPDCRIMRGGAQEGGHSTPMPPACVTVLDPVSMRERRRSHMIALLLYYVLLTTSVLLLLAKATLCNMKMDDDATERSFKRFACALVLAARMSEIAARRRLSEATAVLAEWALLEIRWVLAGAGVEIFASVSGHVYLVSLSTCFLVFSMRRRQAFALVATKLFVVLLLNAYLLRTILFYHTKSECLGGAVLSMAACVLRVSTYTERVPAWHRIASTNVQ</sequence>
<keyword evidence="1" id="KW-0812">Transmembrane</keyword>
<dbReference type="AlphaFoldDB" id="Q95VS4"/>
<dbReference type="EMBL" id="AF406785">
    <property type="protein sequence ID" value="AAL28056.1"/>
    <property type="molecule type" value="Genomic_DNA"/>
</dbReference>
<organism evidence="2">
    <name type="scientific">Antonospora locustae</name>
    <name type="common">Microsporidian parasite</name>
    <name type="synonym">Nosema locustae</name>
    <dbReference type="NCBI Taxonomy" id="278021"/>
    <lineage>
        <taxon>Eukaryota</taxon>
        <taxon>Fungi</taxon>
        <taxon>Fungi incertae sedis</taxon>
        <taxon>Microsporidia</taxon>
        <taxon>Antonospora</taxon>
    </lineage>
</organism>
<reference evidence="2" key="1">
    <citation type="journal article" date="2001" name="Mol. Biochem. Parasitol.">
        <title>Alpha and beta subunits of pyruvate dehydrogenase E1 from the microsporidian Nosema locustae: mitochondrion-derived carbon metabolism in microsporidia.</title>
        <authorList>
            <person name="Fast N.M."/>
            <person name="Keeling P.J."/>
        </authorList>
    </citation>
    <scope>NUCLEOTIDE SEQUENCE</scope>
</reference>
<name>Q95VS4_ANTLO</name>
<feature type="transmembrane region" description="Helical" evidence="1">
    <location>
        <begin position="127"/>
        <end position="147"/>
    </location>
</feature>